<evidence type="ECO:0000256" key="1">
    <source>
        <dbReference type="SAM" id="MobiDB-lite"/>
    </source>
</evidence>
<gene>
    <name evidence="2" type="ORF">UBAL3_94530059</name>
</gene>
<evidence type="ECO:0008006" key="4">
    <source>
        <dbReference type="Google" id="ProtNLM"/>
    </source>
</evidence>
<reference evidence="2 3" key="1">
    <citation type="journal article" date="2009" name="Appl. Environ. Microbiol.">
        <title>Community genomic and proteomic analyses of chemoautotrophic iron-oxidizing "Leptospirillum rubarum" (Group II) and "Leptospirillum ferrodiazotrophum" (Group III) bacteria in acid mine drainage biofilms.</title>
        <authorList>
            <person name="Goltsman D.S."/>
            <person name="Denef V.J."/>
            <person name="Singer S.W."/>
            <person name="VerBerkmoes N.C."/>
            <person name="Lefsrud M."/>
            <person name="Mueller R.S."/>
            <person name="Dick G.J."/>
            <person name="Sun C.L."/>
            <person name="Wheeler K.E."/>
            <person name="Zemla A."/>
            <person name="Baker B.J."/>
            <person name="Hauser L."/>
            <person name="Land M."/>
            <person name="Shah M.B."/>
            <person name="Thelen M.P."/>
            <person name="Hettich R.L."/>
            <person name="Banfield J.F."/>
        </authorList>
    </citation>
    <scope>NUCLEOTIDE SEQUENCE [LARGE SCALE GENOMIC DNA]</scope>
</reference>
<evidence type="ECO:0000313" key="2">
    <source>
        <dbReference type="EMBL" id="EES52093.1"/>
    </source>
</evidence>
<keyword evidence="3" id="KW-1185">Reference proteome</keyword>
<name>C6HZ82_9BACT</name>
<evidence type="ECO:0000313" key="3">
    <source>
        <dbReference type="Proteomes" id="UP000009374"/>
    </source>
</evidence>
<dbReference type="AlphaFoldDB" id="C6HZ82"/>
<feature type="region of interest" description="Disordered" evidence="1">
    <location>
        <begin position="33"/>
        <end position="59"/>
    </location>
</feature>
<sequence>MGARRFLLWLFLVFSLSLPGCVTRGVPPSPTNPVAMPSSPISPPPLVKKKPVAPEHPVPPPSPVPFLSPCGTITRSSSGQWLDFLMAGKGILPKGASDRAVLARAEKNAVDRLDRCSGMTRELSSFYEGNSVSSLRDRRETLKKIRKILGLFPRFHVVRESCREAGQSRSCEVAIEGRVKSLHPPDPGFLLRTSGVGHSGLLRAGESVTLRIFSTRPARVYLVDVDEQGRGILLDPEPLTKGVAVPAGIWVSFPTDGQKSLSLEAALPPKLPKVAGHLWVVAREEKASLPAKAQPEGAEGSLPIFKDFFGGFLSPVVHLKAGWTFRVIPYEVVGGSAPSSGTSAPANR</sequence>
<protein>
    <recommendedName>
        <fullName evidence="4">DUF4384 domain-containing protein</fullName>
    </recommendedName>
</protein>
<accession>C6HZ82</accession>
<dbReference type="Proteomes" id="UP000009374">
    <property type="component" value="Unassembled WGS sequence"/>
</dbReference>
<dbReference type="EMBL" id="GG693880">
    <property type="protein sequence ID" value="EES52093.1"/>
    <property type="molecule type" value="Genomic_DNA"/>
</dbReference>
<proteinExistence type="predicted"/>
<organism evidence="2 3">
    <name type="scientific">Leptospirillum ferrodiazotrophum</name>
    <dbReference type="NCBI Taxonomy" id="412449"/>
    <lineage>
        <taxon>Bacteria</taxon>
        <taxon>Pseudomonadati</taxon>
        <taxon>Nitrospirota</taxon>
        <taxon>Nitrospiria</taxon>
        <taxon>Nitrospirales</taxon>
        <taxon>Nitrospiraceae</taxon>
        <taxon>Leptospirillum</taxon>
    </lineage>
</organism>